<evidence type="ECO:0000256" key="2">
    <source>
        <dbReference type="ARBA" id="ARBA00022741"/>
    </source>
</evidence>
<dbReference type="eggNOG" id="COG1127">
    <property type="taxonomic scope" value="Bacteria"/>
</dbReference>
<evidence type="ECO:0000256" key="1">
    <source>
        <dbReference type="ARBA" id="ARBA00022448"/>
    </source>
</evidence>
<dbReference type="CDD" id="cd03261">
    <property type="entry name" value="ABC_Org_Solvent_Resistant"/>
    <property type="match status" value="1"/>
</dbReference>
<dbReference type="InterPro" id="IPR017871">
    <property type="entry name" value="ABC_transporter-like_CS"/>
</dbReference>
<dbReference type="SMART" id="SM00382">
    <property type="entry name" value="AAA"/>
    <property type="match status" value="1"/>
</dbReference>
<dbReference type="GO" id="GO:0005524">
    <property type="term" value="F:ATP binding"/>
    <property type="evidence" value="ECO:0007669"/>
    <property type="project" value="UniProtKB-KW"/>
</dbReference>
<dbReference type="AlphaFoldDB" id="U7DDG2"/>
<evidence type="ECO:0000256" key="3">
    <source>
        <dbReference type="ARBA" id="ARBA00022840"/>
    </source>
</evidence>
<keyword evidence="6" id="KW-1185">Reference proteome</keyword>
<dbReference type="PANTHER" id="PTHR43023:SF6">
    <property type="entry name" value="INTERMEMBRANE PHOSPHOLIPID TRANSPORT SYSTEM ATP-BINDING PROTEIN MLAF"/>
    <property type="match status" value="1"/>
</dbReference>
<dbReference type="EMBL" id="ASJR01000003">
    <property type="protein sequence ID" value="ERP38926.1"/>
    <property type="molecule type" value="Genomic_DNA"/>
</dbReference>
<dbReference type="InterPro" id="IPR027417">
    <property type="entry name" value="P-loop_NTPase"/>
</dbReference>
<dbReference type="PROSITE" id="PS50893">
    <property type="entry name" value="ABC_TRANSPORTER_2"/>
    <property type="match status" value="1"/>
</dbReference>
<organism evidence="5 6">
    <name type="scientific">Chitinivibrio alkaliphilus ACht1</name>
    <dbReference type="NCBI Taxonomy" id="1313304"/>
    <lineage>
        <taxon>Bacteria</taxon>
        <taxon>Pseudomonadati</taxon>
        <taxon>Fibrobacterota</taxon>
        <taxon>Chitinivibrionia</taxon>
        <taxon>Chitinivibrionales</taxon>
        <taxon>Chitinivibrionaceae</taxon>
        <taxon>Chitinivibrio</taxon>
    </lineage>
</organism>
<keyword evidence="3 5" id="KW-0067">ATP-binding</keyword>
<dbReference type="InterPro" id="IPR003439">
    <property type="entry name" value="ABC_transporter-like_ATP-bd"/>
</dbReference>
<keyword evidence="1" id="KW-0813">Transport</keyword>
<accession>U7DDG2</accession>
<name>U7DDG2_9BACT</name>
<dbReference type="Gene3D" id="3.40.50.300">
    <property type="entry name" value="P-loop containing nucleotide triphosphate hydrolases"/>
    <property type="match status" value="1"/>
</dbReference>
<dbReference type="Proteomes" id="UP000017148">
    <property type="component" value="Unassembled WGS sequence"/>
</dbReference>
<dbReference type="PROSITE" id="PS00211">
    <property type="entry name" value="ABC_TRANSPORTER_1"/>
    <property type="match status" value="1"/>
</dbReference>
<dbReference type="GO" id="GO:0016887">
    <property type="term" value="F:ATP hydrolysis activity"/>
    <property type="evidence" value="ECO:0007669"/>
    <property type="project" value="InterPro"/>
</dbReference>
<evidence type="ECO:0000259" key="4">
    <source>
        <dbReference type="PROSITE" id="PS50893"/>
    </source>
</evidence>
<dbReference type="OrthoDB" id="9782239at2"/>
<protein>
    <submittedName>
        <fullName evidence="5">ABC transporter, ATP-binding protein</fullName>
    </submittedName>
</protein>
<dbReference type="SUPFAM" id="SSF52540">
    <property type="entry name" value="P-loop containing nucleoside triphosphate hydrolases"/>
    <property type="match status" value="1"/>
</dbReference>
<feature type="domain" description="ABC transporter" evidence="4">
    <location>
        <begin position="8"/>
        <end position="246"/>
    </location>
</feature>
<evidence type="ECO:0000313" key="6">
    <source>
        <dbReference type="Proteomes" id="UP000017148"/>
    </source>
</evidence>
<dbReference type="RefSeq" id="WP_022635954.1">
    <property type="nucleotide sequence ID" value="NZ_ASJR01000003.1"/>
</dbReference>
<evidence type="ECO:0000313" key="5">
    <source>
        <dbReference type="EMBL" id="ERP38926.1"/>
    </source>
</evidence>
<dbReference type="PANTHER" id="PTHR43023">
    <property type="entry name" value="PROTEIN TRIGALACTOSYLDIACYLGLYCEROL 3, CHLOROPLASTIC"/>
    <property type="match status" value="1"/>
</dbReference>
<dbReference type="InterPro" id="IPR003593">
    <property type="entry name" value="AAA+_ATPase"/>
</dbReference>
<gene>
    <name evidence="5" type="ORF">CALK_0414</name>
</gene>
<reference evidence="5 6" key="1">
    <citation type="journal article" date="2013" name="Environ. Microbiol.">
        <title>Genome analysis of Chitinivibrio alkaliphilus gen. nov., sp. nov., a novel extremely haloalkaliphilic anaerobic chitinolytic bacterium from the candidate phylum Termite Group 3.</title>
        <authorList>
            <person name="Sorokin D.Y."/>
            <person name="Gumerov V.M."/>
            <person name="Rakitin A.L."/>
            <person name="Beletsky A.V."/>
            <person name="Damste J.S."/>
            <person name="Muyzer G."/>
            <person name="Mardanov A.V."/>
            <person name="Ravin N.V."/>
        </authorList>
    </citation>
    <scope>NUCLEOTIDE SEQUENCE [LARGE SCALE GENOMIC DNA]</scope>
    <source>
        <strain evidence="5 6">ACht1</strain>
    </source>
</reference>
<keyword evidence="2" id="KW-0547">Nucleotide-binding</keyword>
<proteinExistence type="predicted"/>
<dbReference type="STRING" id="1313304.CALK_0414"/>
<comment type="caution">
    <text evidence="5">The sequence shown here is derived from an EMBL/GenBank/DDBJ whole genome shotgun (WGS) entry which is preliminary data.</text>
</comment>
<sequence length="298" mass="33485">MKSKNPILEVRHLRKHFGPKVVLKDVSFSAQQGEILCVIGQSGHGKSVIMKNIMGLMKPDGGQILFKNRVIASPTTDSSTYDEVRQKFGLLFQGAALFDSMTVGENIGFSLRERTSLSEEAIEEKISLGLEMVGLENIQDLMPAELSGGMKSRVGLARAVALEPEIMLYDEPTSALDPIMSDKINDLILSLRDRLNMTSIVITHDMSSAYKIADSIAMLYNGKIIFHGSPAEIRASRNPYIQQFIRGQRKIYYALDSENKFEEQFSSDTIREHRDHQKLFRGIENLRVEPKIRKVTPP</sequence>
<dbReference type="Pfam" id="PF00005">
    <property type="entry name" value="ABC_tran"/>
    <property type="match status" value="1"/>
</dbReference>